<keyword evidence="12" id="KW-0472">Membrane</keyword>
<feature type="repeat" description="RCC1" evidence="10">
    <location>
        <begin position="595"/>
        <end position="646"/>
    </location>
</feature>
<dbReference type="InterPro" id="IPR003441">
    <property type="entry name" value="NAC-dom"/>
</dbReference>
<dbReference type="Pfam" id="PF08381">
    <property type="entry name" value="BRX"/>
    <property type="match status" value="1"/>
</dbReference>
<keyword evidence="7" id="KW-0804">Transcription</keyword>
<keyword evidence="4" id="KW-0862">Zinc</keyword>
<dbReference type="InterPro" id="IPR000306">
    <property type="entry name" value="Znf_FYVE"/>
</dbReference>
<evidence type="ECO:0000313" key="16">
    <source>
        <dbReference type="EMBL" id="KAE8021895.1"/>
    </source>
</evidence>
<evidence type="ECO:0000256" key="2">
    <source>
        <dbReference type="ARBA" id="ARBA00022737"/>
    </source>
</evidence>
<evidence type="ECO:0000256" key="9">
    <source>
        <dbReference type="PROSITE-ProRule" id="PRU00091"/>
    </source>
</evidence>
<evidence type="ECO:0000259" key="15">
    <source>
        <dbReference type="PROSITE" id="PS51514"/>
    </source>
</evidence>
<evidence type="ECO:0000256" key="12">
    <source>
        <dbReference type="SAM" id="Phobius"/>
    </source>
</evidence>
<dbReference type="PROSITE" id="PS50012">
    <property type="entry name" value="RCC1_3"/>
    <property type="match status" value="6"/>
</dbReference>
<keyword evidence="2" id="KW-0677">Repeat</keyword>
<evidence type="ECO:0000259" key="14">
    <source>
        <dbReference type="PROSITE" id="PS51005"/>
    </source>
</evidence>
<feature type="transmembrane region" description="Helical" evidence="12">
    <location>
        <begin position="1561"/>
        <end position="1579"/>
    </location>
</feature>
<dbReference type="GO" id="GO:0003677">
    <property type="term" value="F:DNA binding"/>
    <property type="evidence" value="ECO:0007669"/>
    <property type="project" value="UniProtKB-KW"/>
</dbReference>
<evidence type="ECO:0000256" key="5">
    <source>
        <dbReference type="ARBA" id="ARBA00023015"/>
    </source>
</evidence>
<evidence type="ECO:0000256" key="6">
    <source>
        <dbReference type="ARBA" id="ARBA00023125"/>
    </source>
</evidence>
<keyword evidence="6" id="KW-0238">DNA-binding</keyword>
<feature type="repeat" description="RCC1" evidence="10">
    <location>
        <begin position="321"/>
        <end position="372"/>
    </location>
</feature>
<dbReference type="GO" id="GO:0008270">
    <property type="term" value="F:zinc ion binding"/>
    <property type="evidence" value="ECO:0007669"/>
    <property type="project" value="UniProtKB-KW"/>
</dbReference>
<feature type="domain" description="NAC" evidence="14">
    <location>
        <begin position="1010"/>
        <end position="1163"/>
    </location>
</feature>
<feature type="transmembrane region" description="Helical" evidence="12">
    <location>
        <begin position="1642"/>
        <end position="1661"/>
    </location>
</feature>
<keyword evidence="3 9" id="KW-0863">Zinc-finger</keyword>
<evidence type="ECO:0000256" key="1">
    <source>
        <dbReference type="ARBA" id="ARBA00022723"/>
    </source>
</evidence>
<feature type="repeat" description="RCC1" evidence="10">
    <location>
        <begin position="491"/>
        <end position="542"/>
    </location>
</feature>
<dbReference type="PRINTS" id="PR00633">
    <property type="entry name" value="RCCNDNSATION"/>
</dbReference>
<evidence type="ECO:0000256" key="10">
    <source>
        <dbReference type="PROSITE-ProRule" id="PRU00235"/>
    </source>
</evidence>
<dbReference type="Gene3D" id="2.130.10.30">
    <property type="entry name" value="Regulator of chromosome condensation 1/beta-lactamase-inhibitor protein II"/>
    <property type="match status" value="2"/>
</dbReference>
<reference evidence="16 17" key="1">
    <citation type="submission" date="2019-06" db="EMBL/GenBank/DDBJ databases">
        <title>A chromosomal-level reference genome of Carpinus fangiana (Coryloideae, Betulaceae).</title>
        <authorList>
            <person name="Yang X."/>
            <person name="Wang Z."/>
            <person name="Zhang L."/>
            <person name="Hao G."/>
            <person name="Liu J."/>
            <person name="Yang Y."/>
        </authorList>
    </citation>
    <scope>NUCLEOTIDE SEQUENCE [LARGE SCALE GENOMIC DNA]</scope>
    <source>
        <strain evidence="16">Cfa_2016G</strain>
        <tissue evidence="16">Leaf</tissue>
    </source>
</reference>
<proteinExistence type="predicted"/>
<evidence type="ECO:0000256" key="4">
    <source>
        <dbReference type="ARBA" id="ARBA00022833"/>
    </source>
</evidence>
<evidence type="ECO:0000256" key="11">
    <source>
        <dbReference type="SAM" id="MobiDB-lite"/>
    </source>
</evidence>
<dbReference type="SUPFAM" id="SSF101941">
    <property type="entry name" value="NAC domain"/>
    <property type="match status" value="1"/>
</dbReference>
<dbReference type="SUPFAM" id="SSF50985">
    <property type="entry name" value="RCC1/BLIP-II"/>
    <property type="match status" value="1"/>
</dbReference>
<dbReference type="PANTHER" id="PTHR22870:SF350">
    <property type="entry name" value="F12P19.9 PROTEIN"/>
    <property type="match status" value="1"/>
</dbReference>
<dbReference type="InterPro" id="IPR011011">
    <property type="entry name" value="Znf_FYVE_PHD"/>
</dbReference>
<dbReference type="PROSITE" id="PS50178">
    <property type="entry name" value="ZF_FYVE"/>
    <property type="match status" value="1"/>
</dbReference>
<keyword evidence="5" id="KW-0805">Transcription regulation</keyword>
<dbReference type="EMBL" id="CM017323">
    <property type="protein sequence ID" value="KAE8021895.1"/>
    <property type="molecule type" value="Genomic_DNA"/>
</dbReference>
<keyword evidence="8" id="KW-0539">Nucleus</keyword>
<evidence type="ECO:0000256" key="3">
    <source>
        <dbReference type="ARBA" id="ARBA00022771"/>
    </source>
</evidence>
<feature type="region of interest" description="Disordered" evidence="11">
    <location>
        <begin position="764"/>
        <end position="791"/>
    </location>
</feature>
<dbReference type="InterPro" id="IPR000408">
    <property type="entry name" value="Reg_chr_condens"/>
</dbReference>
<name>A0A5N6QZ87_9ROSI</name>
<evidence type="ECO:0008006" key="18">
    <source>
        <dbReference type="Google" id="ProtNLM"/>
    </source>
</evidence>
<dbReference type="PROSITE" id="PS00626">
    <property type="entry name" value="RCC1_2"/>
    <property type="match status" value="2"/>
</dbReference>
<feature type="domain" description="BRX" evidence="15">
    <location>
        <begin position="1021"/>
        <end position="1076"/>
    </location>
</feature>
<evidence type="ECO:0000259" key="13">
    <source>
        <dbReference type="PROSITE" id="PS50178"/>
    </source>
</evidence>
<keyword evidence="12" id="KW-1133">Transmembrane helix</keyword>
<dbReference type="OrthoDB" id="5981550at2759"/>
<keyword evidence="12" id="KW-0812">Transmembrane</keyword>
<dbReference type="Pfam" id="PF01363">
    <property type="entry name" value="FYVE"/>
    <property type="match status" value="1"/>
</dbReference>
<dbReference type="InterPro" id="IPR036093">
    <property type="entry name" value="NAC_dom_sf"/>
</dbReference>
<keyword evidence="17" id="KW-1185">Reference proteome</keyword>
<dbReference type="InterPro" id="IPR051210">
    <property type="entry name" value="Ub_ligase/GEF_domain"/>
</dbReference>
<accession>A0A5N6QZ87</accession>
<dbReference type="InterPro" id="IPR013083">
    <property type="entry name" value="Znf_RING/FYVE/PHD"/>
</dbReference>
<dbReference type="Gene3D" id="2.30.29.30">
    <property type="entry name" value="Pleckstrin-homology domain (PH domain)/Phosphotyrosine-binding domain (PTB)"/>
    <property type="match status" value="1"/>
</dbReference>
<dbReference type="Proteomes" id="UP000327013">
    <property type="component" value="Chromosome 3"/>
</dbReference>
<dbReference type="Pfam" id="PF25390">
    <property type="entry name" value="WD40_RLD"/>
    <property type="match status" value="1"/>
</dbReference>
<dbReference type="GO" id="GO:0006355">
    <property type="term" value="P:regulation of DNA-templated transcription"/>
    <property type="evidence" value="ECO:0007669"/>
    <property type="project" value="InterPro"/>
</dbReference>
<evidence type="ECO:0000256" key="7">
    <source>
        <dbReference type="ARBA" id="ARBA00023163"/>
    </source>
</evidence>
<dbReference type="PROSITE" id="PS51514">
    <property type="entry name" value="BRX"/>
    <property type="match status" value="1"/>
</dbReference>
<keyword evidence="1" id="KW-0479">Metal-binding</keyword>
<dbReference type="InterPro" id="IPR001849">
    <property type="entry name" value="PH_domain"/>
</dbReference>
<dbReference type="SUPFAM" id="SSF50729">
    <property type="entry name" value="PH domain-like"/>
    <property type="match status" value="1"/>
</dbReference>
<feature type="repeat" description="RCC1" evidence="10">
    <location>
        <begin position="373"/>
        <end position="427"/>
    </location>
</feature>
<evidence type="ECO:0000256" key="8">
    <source>
        <dbReference type="ARBA" id="ARBA00023242"/>
    </source>
</evidence>
<dbReference type="InterPro" id="IPR009091">
    <property type="entry name" value="RCC1/BLIP-II"/>
</dbReference>
<feature type="repeat" description="RCC1" evidence="10">
    <location>
        <begin position="428"/>
        <end position="479"/>
    </location>
</feature>
<organism evidence="16 17">
    <name type="scientific">Carpinus fangiana</name>
    <dbReference type="NCBI Taxonomy" id="176857"/>
    <lineage>
        <taxon>Eukaryota</taxon>
        <taxon>Viridiplantae</taxon>
        <taxon>Streptophyta</taxon>
        <taxon>Embryophyta</taxon>
        <taxon>Tracheophyta</taxon>
        <taxon>Spermatophyta</taxon>
        <taxon>Magnoliopsida</taxon>
        <taxon>eudicotyledons</taxon>
        <taxon>Gunneridae</taxon>
        <taxon>Pentapetalae</taxon>
        <taxon>rosids</taxon>
        <taxon>fabids</taxon>
        <taxon>Fagales</taxon>
        <taxon>Betulaceae</taxon>
        <taxon>Carpinus</taxon>
    </lineage>
</organism>
<dbReference type="PROSITE" id="PS51005">
    <property type="entry name" value="NAC"/>
    <property type="match status" value="1"/>
</dbReference>
<dbReference type="CDD" id="cd00065">
    <property type="entry name" value="FYVE_like_SF"/>
    <property type="match status" value="1"/>
</dbReference>
<protein>
    <recommendedName>
        <fullName evidence="18">FYVE-type domain-containing protein</fullName>
    </recommendedName>
</protein>
<dbReference type="SMART" id="SM00064">
    <property type="entry name" value="FYVE"/>
    <property type="match status" value="1"/>
</dbReference>
<dbReference type="InterPro" id="IPR058923">
    <property type="entry name" value="RCC1-like_dom"/>
</dbReference>
<dbReference type="InterPro" id="IPR017455">
    <property type="entry name" value="Znf_FYVE-rel"/>
</dbReference>
<gene>
    <name evidence="16" type="ORF">FH972_007745</name>
</gene>
<dbReference type="InterPro" id="IPR013591">
    <property type="entry name" value="Brevis_radix_dom"/>
</dbReference>
<feature type="repeat" description="RCC1" evidence="10">
    <location>
        <begin position="543"/>
        <end position="594"/>
    </location>
</feature>
<dbReference type="Gene3D" id="3.30.40.10">
    <property type="entry name" value="Zinc/RING finger domain, C3HC4 (zinc finger)"/>
    <property type="match status" value="1"/>
</dbReference>
<dbReference type="CDD" id="cd13365">
    <property type="entry name" value="PH_PLC_plant-like"/>
    <property type="match status" value="1"/>
</dbReference>
<feature type="domain" description="FYVE-type" evidence="13">
    <location>
        <begin position="651"/>
        <end position="713"/>
    </location>
</feature>
<sequence length="1664" mass="185155">MGEESLATVPFDRAVEQAIVSIKKGAYLLKCGRRGKPKFCPFRLSTDEKYLIWCSRKKEKQLKLSSVKDLIAGQTSFQRQFQPEKECLSFSVIYGERSLDLICKDKLQADCWYLGLRAAISRCHHFRPLCSSRSRKGVQTCVNSPAGFFRRKHYLGLLEDTNEFEQVRSLCGSPTLSHSERCFSDGLSHSSDCFSSSESILSNMRNAMAISIPKSPCIEADNLKKRVSIYAHADQEKNVPLRLVMPCGSRQRAKNNILNDVMIWGEGIGGGVVGGGVDRFGNHHGVQVDAVLPKLLESTMMFDVKNIALGGKHAAFVTKHGEVFCWGEEKAGRLGHKINIDVSFPKIVDSLIGVHVKSVACGEYQTCALTESGELYTWGENGCGADLLGKERNRIQWLPCKPFGPLDGISVSDVACGEWHTAILSTSGQLFTYGDGTFGVLGHGNLQNVSQPKEVESLKGLWVKSVACGSWHTAAIVDIMVDRLKFNAKGGKLFTWGDGDKGRLGHANEERKLLPTCVAQLVDHDFIQVSCGRMLTVGLTNLGTVYTMGSAVHGQLGNPLAKDKSITIVEGKLKEEFIKEISSGSYHIAVVTSTGSVYTWGKGANGQLGLGDIEDRNSPRLVEALRDRQVESIACGSNFTAAICLHKSISVSDQSACTGCKLPFGFTRKKHNCYNCGLLFCRACCSKKVTNASLAPNPGKAFRVCEPCFNNLQNITHSGRLSKLESCSPKQLSTQRKVFPDEKEEKGDVAPKWSQMLSIRQSCNRGSQYGGRKTLENQGEKQQPLEPVSSLSGGLPQWGQVPCPPLFKTCCPENSGAFIPLSENQSASVSPLHLVSTISSELNGEKGICESDEMLIEEAQRLRAEARSLERQNEIRCQKIQECQQQIEETWSLAREETAKCKAAKEVIKALALRLHTMSEKVSFKKEPKDAAHVSRPQITPVYTDSLEGVCPMIVATQLPPEVGLPKDRQGDSLSNTPIIFSDTLKSKYGRGVCLYDARSVENSHVTRTASPQNGRNASKLEWVEQYEPGVYITFTSLPSGQKGLKRVRFSRKRFTEREAELWWEENQVTVYQNPRDRKYPNGSRTNRATKAGYWKATGKDRKVNSQTRAVGMKKTLVYYRGRAPHGARTGWVMHEYRLDERECDNAPSGLQDAYALCRVFKKSTTPSPKIGEQYVTTNTYQLTSNHSSSIDLYSEGRGEDLERSDNYQMPYDSCSPNMLTGSSLDHTNAARDGKWMQYLSEDAFNLTPPPFPNYANVSYPPSKVDIALECARLQHRFSLPPLEVDDFPQVGFTDFRMSQSTPMRESANETDILQEILSVAQASQELINHSNIPDTWGGNYAPDDDFSFMVGTRDHTRNIQVSDMNSERYWEDPSRRSIHIGDLDEDFKTEKMAENLRWVGMSDKDLEKSLMVEEHKIVPIEDISCFQRGEEHEIQGDHSGHTKSCNEFNDSEINSFPLGFINDIEPNDNFLDDGDMDDYSNSPSFEVIEEIKVNHGMFVSTRQVAETFFHQIVPSETVKVHLNPAMMKNLSIDHQKSDVQIRSTSENNIRSSSSFRKFKYVASALLSMVALVLVHLYVGGYLEEEEDGFTASTAGKVKGKGCCPNNMKNKRRSERKKQDSLVINTQGGGNYSFSTAFSRSVGIFLTISVALCTMWANHIIPTA</sequence>
<dbReference type="Pfam" id="PF16457">
    <property type="entry name" value="PH_12"/>
    <property type="match status" value="1"/>
</dbReference>
<dbReference type="Gene3D" id="2.170.150.80">
    <property type="entry name" value="NAC domain"/>
    <property type="match status" value="1"/>
</dbReference>
<dbReference type="PANTHER" id="PTHR22870">
    <property type="entry name" value="REGULATOR OF CHROMOSOME CONDENSATION"/>
    <property type="match status" value="1"/>
</dbReference>
<evidence type="ECO:0000313" key="17">
    <source>
        <dbReference type="Proteomes" id="UP000327013"/>
    </source>
</evidence>
<dbReference type="InterPro" id="IPR011993">
    <property type="entry name" value="PH-like_dom_sf"/>
</dbReference>
<dbReference type="SUPFAM" id="SSF57903">
    <property type="entry name" value="FYVE/PHD zinc finger"/>
    <property type="match status" value="1"/>
</dbReference>